<protein>
    <recommendedName>
        <fullName evidence="8">FAD dependent oxidoreductase domain-containing protein</fullName>
    </recommendedName>
</protein>
<keyword evidence="4" id="KW-0274">FAD</keyword>
<feature type="transmembrane region" description="Helical" evidence="7">
    <location>
        <begin position="9"/>
        <end position="26"/>
    </location>
</feature>
<keyword evidence="3" id="KW-0285">Flavoprotein</keyword>
<evidence type="ECO:0000256" key="1">
    <source>
        <dbReference type="ARBA" id="ARBA00001974"/>
    </source>
</evidence>
<feature type="region of interest" description="Disordered" evidence="6">
    <location>
        <begin position="409"/>
        <end position="428"/>
    </location>
</feature>
<dbReference type="PANTHER" id="PTHR10961:SF46">
    <property type="entry name" value="PEROXISOMAL SARCOSINE OXIDASE"/>
    <property type="match status" value="1"/>
</dbReference>
<dbReference type="InterPro" id="IPR036188">
    <property type="entry name" value="FAD/NAD-bd_sf"/>
</dbReference>
<dbReference type="Gene3D" id="3.50.50.60">
    <property type="entry name" value="FAD/NAD(P)-binding domain"/>
    <property type="match status" value="1"/>
</dbReference>
<dbReference type="Pfam" id="PF01266">
    <property type="entry name" value="DAO"/>
    <property type="match status" value="1"/>
</dbReference>
<dbReference type="GO" id="GO:0050031">
    <property type="term" value="F:L-pipecolate oxidase activity"/>
    <property type="evidence" value="ECO:0007669"/>
    <property type="project" value="TreeGrafter"/>
</dbReference>
<sequence>MSGDEKTKVVIIGAGIFGMSTALWMLESGKYEITMLDKCGILPAPDAASTDLNKIVRSADYADPALAGLALDAVSHWKKPEWEGTYHESGVLALSADDQPEGLAFVESAYKNCLDLGLDAQLIPNVTAIKSLPPLQVPTGSFGGRRGYFNPIGGWAEAGRAVEVGLKRVRQMGGTIRAGAEVTGLIKDGKKVLGVALKNGEELRGDLVVVAAGAWTPALFASPGVAARLPPIVATGQSVATLQLTPEEVEQYKDIPVVFNLDDGYYIFPPNPTGLVKMAIHGAGFINPQEEINGVSVPRTKLTPGAEDGAIPKVMLEKIKKGLSEVYPELRKKDFVMTRLCWYCDTVTGDWLIDYHPDYTNLVLATGGSGHAFKFAPNIGREILKVIEHRGSPEYKDRWAFDAPKAMVEPKEEKGDVSADGPQTTDAGADVRAGQRKLLVLDELITAQDLIAAV</sequence>
<evidence type="ECO:0000256" key="2">
    <source>
        <dbReference type="ARBA" id="ARBA00010989"/>
    </source>
</evidence>
<dbReference type="AlphaFoldDB" id="A0AAW0Z3B0"/>
<name>A0AAW0Z3B0_9TREE</name>
<comment type="cofactor">
    <cofactor evidence="1">
        <name>FAD</name>
        <dbReference type="ChEBI" id="CHEBI:57692"/>
    </cofactor>
</comment>
<comment type="caution">
    <text evidence="9">The sequence shown here is derived from an EMBL/GenBank/DDBJ whole genome shotgun (WGS) entry which is preliminary data.</text>
</comment>
<dbReference type="GO" id="GO:0004657">
    <property type="term" value="F:proline dehydrogenase activity"/>
    <property type="evidence" value="ECO:0007669"/>
    <property type="project" value="TreeGrafter"/>
</dbReference>
<proteinExistence type="inferred from homology"/>
<reference evidence="9 10" key="1">
    <citation type="journal article" date="2024" name="bioRxiv">
        <title>Comparative genomics of Cryptococcus and Kwoniella reveals pathogenesis evolution and contrasting karyotype dynamics via intercentromeric recombination or chromosome fusion.</title>
        <authorList>
            <person name="Coelho M.A."/>
            <person name="David-Palma M."/>
            <person name="Shea T."/>
            <person name="Bowers K."/>
            <person name="McGinley-Smith S."/>
            <person name="Mohammad A.W."/>
            <person name="Gnirke A."/>
            <person name="Yurkov A.M."/>
            <person name="Nowrousian M."/>
            <person name="Sun S."/>
            <person name="Cuomo C.A."/>
            <person name="Heitman J."/>
        </authorList>
    </citation>
    <scope>NUCLEOTIDE SEQUENCE [LARGE SCALE GENOMIC DNA]</scope>
    <source>
        <strain evidence="9 10">CBS 13917</strain>
    </source>
</reference>
<accession>A0AAW0Z3B0</accession>
<evidence type="ECO:0000256" key="6">
    <source>
        <dbReference type="SAM" id="MobiDB-lite"/>
    </source>
</evidence>
<dbReference type="PANTHER" id="PTHR10961">
    <property type="entry name" value="PEROXISOMAL SARCOSINE OXIDASE"/>
    <property type="match status" value="1"/>
</dbReference>
<keyword evidence="5" id="KW-0560">Oxidoreductase</keyword>
<evidence type="ECO:0000256" key="5">
    <source>
        <dbReference type="ARBA" id="ARBA00023002"/>
    </source>
</evidence>
<evidence type="ECO:0000256" key="3">
    <source>
        <dbReference type="ARBA" id="ARBA00022630"/>
    </source>
</evidence>
<dbReference type="Gene3D" id="3.30.9.10">
    <property type="entry name" value="D-Amino Acid Oxidase, subunit A, domain 2"/>
    <property type="match status" value="1"/>
</dbReference>
<dbReference type="GO" id="GO:0008115">
    <property type="term" value="F:sarcosine oxidase activity"/>
    <property type="evidence" value="ECO:0007669"/>
    <property type="project" value="TreeGrafter"/>
</dbReference>
<keyword evidence="10" id="KW-1185">Reference proteome</keyword>
<evidence type="ECO:0000256" key="7">
    <source>
        <dbReference type="SAM" id="Phobius"/>
    </source>
</evidence>
<comment type="similarity">
    <text evidence="2">Belongs to the MSOX/MTOX family.</text>
</comment>
<feature type="domain" description="FAD dependent oxidoreductase" evidence="8">
    <location>
        <begin position="8"/>
        <end position="383"/>
    </location>
</feature>
<dbReference type="InterPro" id="IPR006076">
    <property type="entry name" value="FAD-dep_OxRdtase"/>
</dbReference>
<dbReference type="Proteomes" id="UP001388673">
    <property type="component" value="Unassembled WGS sequence"/>
</dbReference>
<organism evidence="9 10">
    <name type="scientific">Kwoniella newhampshirensis</name>
    <dbReference type="NCBI Taxonomy" id="1651941"/>
    <lineage>
        <taxon>Eukaryota</taxon>
        <taxon>Fungi</taxon>
        <taxon>Dikarya</taxon>
        <taxon>Basidiomycota</taxon>
        <taxon>Agaricomycotina</taxon>
        <taxon>Tremellomycetes</taxon>
        <taxon>Tremellales</taxon>
        <taxon>Cryptococcaceae</taxon>
        <taxon>Kwoniella</taxon>
    </lineage>
</organism>
<keyword evidence="7" id="KW-0812">Transmembrane</keyword>
<keyword evidence="7" id="KW-1133">Transmembrane helix</keyword>
<dbReference type="SUPFAM" id="SSF51905">
    <property type="entry name" value="FAD/NAD(P)-binding domain"/>
    <property type="match status" value="1"/>
</dbReference>
<evidence type="ECO:0000256" key="4">
    <source>
        <dbReference type="ARBA" id="ARBA00022827"/>
    </source>
</evidence>
<dbReference type="InterPro" id="IPR045170">
    <property type="entry name" value="MTOX"/>
</dbReference>
<evidence type="ECO:0000313" key="10">
    <source>
        <dbReference type="Proteomes" id="UP001388673"/>
    </source>
</evidence>
<dbReference type="GO" id="GO:0050660">
    <property type="term" value="F:flavin adenine dinucleotide binding"/>
    <property type="evidence" value="ECO:0007669"/>
    <property type="project" value="InterPro"/>
</dbReference>
<dbReference type="KEGG" id="kne:92179092"/>
<gene>
    <name evidence="9" type="ORF">IAR55_001833</name>
</gene>
<dbReference type="EMBL" id="JBCAWK010000003">
    <property type="protein sequence ID" value="KAK8864583.1"/>
    <property type="molecule type" value="Genomic_DNA"/>
</dbReference>
<dbReference type="GeneID" id="92179092"/>
<dbReference type="RefSeq" id="XP_066804879.1">
    <property type="nucleotide sequence ID" value="XM_066944956.1"/>
</dbReference>
<keyword evidence="7" id="KW-0472">Membrane</keyword>
<evidence type="ECO:0000259" key="8">
    <source>
        <dbReference type="Pfam" id="PF01266"/>
    </source>
</evidence>
<evidence type="ECO:0000313" key="9">
    <source>
        <dbReference type="EMBL" id="KAK8864583.1"/>
    </source>
</evidence>